<geneLocation type="plasmid" evidence="3 4">
    <name>pSULKU01</name>
</geneLocation>
<evidence type="ECO:0000313" key="4">
    <source>
        <dbReference type="Proteomes" id="UP000008721"/>
    </source>
</evidence>
<keyword evidence="4" id="KW-1185">Reference proteome</keyword>
<reference evidence="3 4" key="1">
    <citation type="journal article" date="2012" name="Stand. Genomic Sci.">
        <title>Complete genome sequence of the sulfur compounds oxidizing chemolithoautotroph Sulfuricurvum kujiense type strain (YK-1(T)).</title>
        <authorList>
            <person name="Han C."/>
            <person name="Kotsyurbenko O."/>
            <person name="Chertkov O."/>
            <person name="Held B."/>
            <person name="Lapidus A."/>
            <person name="Nolan M."/>
            <person name="Lucas S."/>
            <person name="Hammon N."/>
            <person name="Deshpande S."/>
            <person name="Cheng J.F."/>
            <person name="Tapia R."/>
            <person name="Goodwin L.A."/>
            <person name="Pitluck S."/>
            <person name="Liolios K."/>
            <person name="Pagani I."/>
            <person name="Ivanova N."/>
            <person name="Mavromatis K."/>
            <person name="Mikhailova N."/>
            <person name="Pati A."/>
            <person name="Chen A."/>
            <person name="Palaniappan K."/>
            <person name="Land M."/>
            <person name="Hauser L."/>
            <person name="Chang Y.J."/>
            <person name="Jeffries C.D."/>
            <person name="Brambilla E.M."/>
            <person name="Rohde M."/>
            <person name="Spring S."/>
            <person name="Sikorski J."/>
            <person name="Goker M."/>
            <person name="Woyke T."/>
            <person name="Bristow J."/>
            <person name="Eisen J.A."/>
            <person name="Markowitz V."/>
            <person name="Hugenholtz P."/>
            <person name="Kyrpides N.C."/>
            <person name="Klenk H.P."/>
            <person name="Detter J.C."/>
        </authorList>
    </citation>
    <scope>NUCLEOTIDE SEQUENCE [LARGE SCALE GENOMIC DNA]</scope>
    <source>
        <strain evidence="4">ATCC BAA-921 / DSM 16994 / JCM 11577 / YK-1</strain>
    </source>
</reference>
<sequence>MKRRIAIGAAFAIMANAAFALDISYDTSRDQSIKKDKSMSVKKGSEKKTSNRNFDTNADSKSYAADIVFDPMPIYKLKANQCVQSIAVAADFGLTAVIDNDEGIIDLNRKAYIDNASANAMRVSQIAGAREGDLKKYIACIVNESARMAQASLNLQGKLGTHAFSARQIAKASLAEFSQVDDITDPSIRMQLVQAHESLKQPCRFVPNMGRDSVQCGTLTFSFVDNSVKNAGTAIAGAGALYGVASSFRVSLSETDTDGREVARESSQSSSRDASLTQTGSSGMSRSQKQQLNVAPFLPK</sequence>
<feature type="region of interest" description="Disordered" evidence="1">
    <location>
        <begin position="255"/>
        <end position="300"/>
    </location>
</feature>
<protein>
    <submittedName>
        <fullName evidence="3">Uncharacterized protein</fullName>
    </submittedName>
</protein>
<dbReference type="KEGG" id="sku:Sulku_2627"/>
<dbReference type="HOGENOM" id="CLU_927263_0_0_7"/>
<dbReference type="RefSeq" id="WP_013449892.1">
    <property type="nucleotide sequence ID" value="NC_014754.1"/>
</dbReference>
<evidence type="ECO:0000256" key="1">
    <source>
        <dbReference type="SAM" id="MobiDB-lite"/>
    </source>
</evidence>
<organism evidence="3 4">
    <name type="scientific">Sulfuricurvum kujiense (strain ATCC BAA-921 / DSM 16994 / JCM 11577 / YK-1)</name>
    <dbReference type="NCBI Taxonomy" id="709032"/>
    <lineage>
        <taxon>Bacteria</taxon>
        <taxon>Pseudomonadati</taxon>
        <taxon>Campylobacterota</taxon>
        <taxon>Epsilonproteobacteria</taxon>
        <taxon>Campylobacterales</taxon>
        <taxon>Sulfurimonadaceae</taxon>
        <taxon>Sulfuricurvum</taxon>
    </lineage>
</organism>
<feature type="chain" id="PRO_5003188523" evidence="2">
    <location>
        <begin position="21"/>
        <end position="300"/>
    </location>
</feature>
<dbReference type="EMBL" id="CP002356">
    <property type="protein sequence ID" value="ADR35280.1"/>
    <property type="molecule type" value="Genomic_DNA"/>
</dbReference>
<evidence type="ECO:0000256" key="2">
    <source>
        <dbReference type="SAM" id="SignalP"/>
    </source>
</evidence>
<proteinExistence type="predicted"/>
<keyword evidence="3" id="KW-0614">Plasmid</keyword>
<dbReference type="Proteomes" id="UP000008721">
    <property type="component" value="Plasmid pSULKU01"/>
</dbReference>
<feature type="compositionally biased region" description="Polar residues" evidence="1">
    <location>
        <begin position="272"/>
        <end position="293"/>
    </location>
</feature>
<accession>E4U3L4</accession>
<keyword evidence="2" id="KW-0732">Signal</keyword>
<gene>
    <name evidence="3" type="ordered locus">Sulku_2627</name>
</gene>
<evidence type="ECO:0000313" key="3">
    <source>
        <dbReference type="EMBL" id="ADR35280.1"/>
    </source>
</evidence>
<feature type="signal peptide" evidence="2">
    <location>
        <begin position="1"/>
        <end position="20"/>
    </location>
</feature>
<feature type="compositionally biased region" description="Basic and acidic residues" evidence="1">
    <location>
        <begin position="34"/>
        <end position="49"/>
    </location>
</feature>
<dbReference type="AlphaFoldDB" id="E4U3L4"/>
<feature type="region of interest" description="Disordered" evidence="1">
    <location>
        <begin position="34"/>
        <end position="54"/>
    </location>
</feature>
<name>E4U3L4_SULKY</name>